<gene>
    <name evidence="2" type="ORF">RMR22_23335</name>
    <name evidence="3" type="ORF">RMS29_24620</name>
</gene>
<dbReference type="CDD" id="cd24022">
    <property type="entry name" value="ASKHA_NBD_ParM_R1-like"/>
    <property type="match status" value="1"/>
</dbReference>
<dbReference type="RefSeq" id="WP_234625026.1">
    <property type="nucleotide sequence ID" value="NZ_CP192770.1"/>
</dbReference>
<name>A0AAW9FKV4_9HYPH</name>
<dbReference type="AlphaFoldDB" id="A0AAW9FKV4"/>
<reference evidence="2 4" key="1">
    <citation type="journal article" date="2023" name="Phytobiomes J">
        <title>Deciphering the key players within the bacterial microbiota associated with aerial crown gall tumors on rhododendron: Insights into the gallobiome.</title>
        <authorList>
            <person name="Kuzmanovic N."/>
            <person name="Nesme J."/>
            <person name="Wolf J."/>
            <person name="Neumann-Schaal M."/>
            <person name="Petersen J."/>
            <person name="Fernandez-Gnecco G."/>
            <person name="Sproeer C."/>
            <person name="Bunk B."/>
            <person name="Overmann J."/>
            <person name="Sorensen S.J."/>
            <person name="Idczak E."/>
            <person name="Smalla K."/>
        </authorList>
    </citation>
    <scope>NUCLEOTIDE SEQUENCE</scope>
    <source>
        <strain evidence="2">Rho-11.1</strain>
        <strain evidence="4">rho-14.1</strain>
        <strain evidence="3">Rho-14.1</strain>
    </source>
</reference>
<evidence type="ECO:0000313" key="4">
    <source>
        <dbReference type="Proteomes" id="UP001277561"/>
    </source>
</evidence>
<dbReference type="Pfam" id="PF21522">
    <property type="entry name" value="MreB-like_C"/>
    <property type="match status" value="1"/>
</dbReference>
<dbReference type="InterPro" id="IPR056367">
    <property type="entry name" value="ASKHA_NBD_ParM_R1-like"/>
</dbReference>
<feature type="domain" description="Actin homologue MreB-like C-terminal" evidence="1">
    <location>
        <begin position="228"/>
        <end position="353"/>
    </location>
</feature>
<evidence type="ECO:0000259" key="1">
    <source>
        <dbReference type="Pfam" id="PF21522"/>
    </source>
</evidence>
<protein>
    <submittedName>
        <fullName evidence="2">ParM/StbA family protein</fullName>
    </submittedName>
</protein>
<accession>A0AAW9FKV4</accession>
<proteinExistence type="predicted"/>
<dbReference type="SUPFAM" id="SSF53067">
    <property type="entry name" value="Actin-like ATPase domain"/>
    <property type="match status" value="2"/>
</dbReference>
<dbReference type="EMBL" id="JAVRAF010000014">
    <property type="protein sequence ID" value="MDX8305187.1"/>
    <property type="molecule type" value="Genomic_DNA"/>
</dbReference>
<organism evidence="2">
    <name type="scientific">Agrobacterium rosae</name>
    <dbReference type="NCBI Taxonomy" id="1972867"/>
    <lineage>
        <taxon>Bacteria</taxon>
        <taxon>Pseudomonadati</taxon>
        <taxon>Pseudomonadota</taxon>
        <taxon>Alphaproteobacteria</taxon>
        <taxon>Hyphomicrobiales</taxon>
        <taxon>Rhizobiaceae</taxon>
        <taxon>Rhizobium/Agrobacterium group</taxon>
        <taxon>Agrobacterium</taxon>
    </lineage>
</organism>
<evidence type="ECO:0000313" key="3">
    <source>
        <dbReference type="EMBL" id="MDX8332396.1"/>
    </source>
</evidence>
<dbReference type="InterPro" id="IPR043129">
    <property type="entry name" value="ATPase_NBD"/>
</dbReference>
<dbReference type="InterPro" id="IPR049067">
    <property type="entry name" value="MreB-like_C"/>
</dbReference>
<comment type="caution">
    <text evidence="2">The sequence shown here is derived from an EMBL/GenBank/DDBJ whole genome shotgun (WGS) entry which is preliminary data.</text>
</comment>
<sequence length="390" mass="42641">MASAEKKVAAPLEEPQIEILVAIDDGHSEIKVAYFENGTSGPIKNFSFPSRTIRGWEEMDATGAAPPDAYFAFDVANANPADLAQASPMLVVNRGRSGSDNENRTHDYPTSDRNRVLVNHALHTIAAGRNVSFTLATALPYSDFHMPASGKHNVELIAKKKENIAKSVMAIEPRTLKPKTTTYSIDDQAVFSEGVATFFDCMMGYDGSSVQSNKEFAARFEHSTSYAVIDIGGKTTDIVFGSWSGNFADQTMIKTKASTSLKEGTLDAADQLGELIKQKLELRRVSDPEKALFNKQISVFGELHDVSAEADIVLDALYLKIREPLLRHLEDASDLAYVIFVGGGSMLLKEKIRTLFNPSVVLIPAQPQFANANGMLKVMKMLHAAKAPRR</sequence>
<evidence type="ECO:0000313" key="2">
    <source>
        <dbReference type="EMBL" id="MDX8305187.1"/>
    </source>
</evidence>
<dbReference type="EMBL" id="JAVRAD010000017">
    <property type="protein sequence ID" value="MDX8332396.1"/>
    <property type="molecule type" value="Genomic_DNA"/>
</dbReference>
<dbReference type="Gene3D" id="3.30.420.40">
    <property type="match status" value="2"/>
</dbReference>
<keyword evidence="4" id="KW-1185">Reference proteome</keyword>
<dbReference type="Proteomes" id="UP001277561">
    <property type="component" value="Unassembled WGS sequence"/>
</dbReference>